<evidence type="ECO:0000313" key="3">
    <source>
        <dbReference type="EMBL" id="AUN96232.1"/>
    </source>
</evidence>
<dbReference type="PANTHER" id="PTHR34700">
    <property type="entry name" value="POTASSIUM BINDING PROTEIN KBP"/>
    <property type="match status" value="1"/>
</dbReference>
<keyword evidence="4" id="KW-1185">Reference proteome</keyword>
<evidence type="ECO:0000256" key="1">
    <source>
        <dbReference type="SAM" id="SignalP"/>
    </source>
</evidence>
<gene>
    <name evidence="3" type="ORF">C0099_15560</name>
</gene>
<dbReference type="CDD" id="cd00118">
    <property type="entry name" value="LysM"/>
    <property type="match status" value="1"/>
</dbReference>
<dbReference type="OrthoDB" id="9765158at2"/>
<reference evidence="3 4" key="1">
    <citation type="submission" date="2018-01" db="EMBL/GenBank/DDBJ databases">
        <authorList>
            <person name="Fu G.-Y."/>
        </authorList>
    </citation>
    <scope>NUCLEOTIDE SEQUENCE [LARGE SCALE GENOMIC DNA]</scope>
    <source>
        <strain evidence="3 4">SY39</strain>
    </source>
</reference>
<feature type="domain" description="LysM" evidence="2">
    <location>
        <begin position="34"/>
        <end position="83"/>
    </location>
</feature>
<dbReference type="PANTHER" id="PTHR34700:SF4">
    <property type="entry name" value="PHAGE-LIKE ELEMENT PBSX PROTEIN XKDP"/>
    <property type="match status" value="1"/>
</dbReference>
<dbReference type="InterPro" id="IPR036779">
    <property type="entry name" value="LysM_dom_sf"/>
</dbReference>
<dbReference type="SUPFAM" id="SSF54106">
    <property type="entry name" value="LysM domain"/>
    <property type="match status" value="1"/>
</dbReference>
<dbReference type="InterPro" id="IPR052196">
    <property type="entry name" value="Bact_Kbp"/>
</dbReference>
<evidence type="ECO:0000313" key="4">
    <source>
        <dbReference type="Proteomes" id="UP000242205"/>
    </source>
</evidence>
<protein>
    <submittedName>
        <fullName evidence="3">Peptidoglycan-binding protein</fullName>
    </submittedName>
</protein>
<dbReference type="AlphaFoldDB" id="A0A2I6SAF8"/>
<sequence>MTRIIFPLLCAAATLFASPTVAQSSGVLAADAPDTYTVQRGDTLWGISQRFLNEPWRWPEVWRMNREAVSNPHLIYPGQVIVLDRNGPTLSIGRVITDQKLSPQVRTEPLENAIQSIPVADIEPFLNRPLVLDESTIAGAATIVATENQRVFMGNGDTIFAKDITAGAETWQIVRAARPLVDPVTKETLAYEAQYLGLARLTVPGKPASGEHPEVPATLQIVNAVEEIGPGDRLVRAEQPSNLSYVPHTPSHDLDGRILGIYRGVAETGRHYVVTLNIGKREGLEIGHVLALHRERGTVRYDGDGRKETFDLPDKRYGVLFVFRVFERVAYAMVMDTDGHVSVGDLVRRP</sequence>
<keyword evidence="1" id="KW-0732">Signal</keyword>
<dbReference type="Gene3D" id="3.10.350.10">
    <property type="entry name" value="LysM domain"/>
    <property type="match status" value="1"/>
</dbReference>
<accession>A0A2I6SAF8</accession>
<proteinExistence type="predicted"/>
<dbReference type="PROSITE" id="PS51782">
    <property type="entry name" value="LYSM"/>
    <property type="match status" value="1"/>
</dbReference>
<dbReference type="Proteomes" id="UP000242205">
    <property type="component" value="Chromosome"/>
</dbReference>
<dbReference type="RefSeq" id="WP_102248274.1">
    <property type="nucleotide sequence ID" value="NZ_CP025682.1"/>
</dbReference>
<dbReference type="KEGG" id="atw:C0099_15560"/>
<dbReference type="SMART" id="SM00257">
    <property type="entry name" value="LysM"/>
    <property type="match status" value="1"/>
</dbReference>
<organism evidence="3 4">
    <name type="scientific">Pseudazoarcus pumilus</name>
    <dbReference type="NCBI Taxonomy" id="2067960"/>
    <lineage>
        <taxon>Bacteria</taxon>
        <taxon>Pseudomonadati</taxon>
        <taxon>Pseudomonadota</taxon>
        <taxon>Betaproteobacteria</taxon>
        <taxon>Rhodocyclales</taxon>
        <taxon>Zoogloeaceae</taxon>
        <taxon>Pseudazoarcus</taxon>
    </lineage>
</organism>
<feature type="chain" id="PRO_5014369516" evidence="1">
    <location>
        <begin position="23"/>
        <end position="350"/>
    </location>
</feature>
<feature type="signal peptide" evidence="1">
    <location>
        <begin position="1"/>
        <end position="22"/>
    </location>
</feature>
<name>A0A2I6SAF8_9RHOO</name>
<dbReference type="EMBL" id="CP025682">
    <property type="protein sequence ID" value="AUN96232.1"/>
    <property type="molecule type" value="Genomic_DNA"/>
</dbReference>
<dbReference type="InterPro" id="IPR018392">
    <property type="entry name" value="LysM"/>
</dbReference>
<dbReference type="Pfam" id="PF01476">
    <property type="entry name" value="LysM"/>
    <property type="match status" value="1"/>
</dbReference>
<evidence type="ECO:0000259" key="2">
    <source>
        <dbReference type="PROSITE" id="PS51782"/>
    </source>
</evidence>